<protein>
    <submittedName>
        <fullName evidence="2">ATP-dependent helicase</fullName>
    </submittedName>
</protein>
<keyword evidence="2" id="KW-0067">ATP-binding</keyword>
<accession>A0A927GU02</accession>
<feature type="non-terminal residue" evidence="2">
    <location>
        <position position="1"/>
    </location>
</feature>
<evidence type="ECO:0000313" key="3">
    <source>
        <dbReference type="Proteomes" id="UP000621560"/>
    </source>
</evidence>
<dbReference type="AlphaFoldDB" id="A0A927GU02"/>
<keyword evidence="2" id="KW-0378">Hydrolase</keyword>
<reference evidence="2" key="1">
    <citation type="submission" date="2020-09" db="EMBL/GenBank/DDBJ databases">
        <title>A novel bacterium of genus Paenibacillus, isolated from South China Sea.</title>
        <authorList>
            <person name="Huang H."/>
            <person name="Mo K."/>
            <person name="Hu Y."/>
        </authorList>
    </citation>
    <scope>NUCLEOTIDE SEQUENCE</scope>
    <source>
        <strain evidence="2">IB182496</strain>
    </source>
</reference>
<feature type="region of interest" description="Disordered" evidence="1">
    <location>
        <begin position="1"/>
        <end position="72"/>
    </location>
</feature>
<organism evidence="2 3">
    <name type="scientific">Paenibacillus sabuli</name>
    <dbReference type="NCBI Taxonomy" id="2772509"/>
    <lineage>
        <taxon>Bacteria</taxon>
        <taxon>Bacillati</taxon>
        <taxon>Bacillota</taxon>
        <taxon>Bacilli</taxon>
        <taxon>Bacillales</taxon>
        <taxon>Paenibacillaceae</taxon>
        <taxon>Paenibacillus</taxon>
    </lineage>
</organism>
<feature type="compositionally biased region" description="Low complexity" evidence="1">
    <location>
        <begin position="15"/>
        <end position="30"/>
    </location>
</feature>
<dbReference type="Proteomes" id="UP000621560">
    <property type="component" value="Unassembled WGS sequence"/>
</dbReference>
<comment type="caution">
    <text evidence="2">The sequence shown here is derived from an EMBL/GenBank/DDBJ whole genome shotgun (WGS) entry which is preliminary data.</text>
</comment>
<feature type="compositionally biased region" description="Basic residues" evidence="1">
    <location>
        <begin position="59"/>
        <end position="72"/>
    </location>
</feature>
<evidence type="ECO:0000313" key="2">
    <source>
        <dbReference type="EMBL" id="MBD2848163.1"/>
    </source>
</evidence>
<sequence>RAAQPGRAAHPGELRSGSASASRQSGGTRRPGAKGGADDRAPAKSRPSKAERERDRKNKGAPKWLKKKREEG</sequence>
<gene>
    <name evidence="2" type="ORF">IDH44_23455</name>
</gene>
<keyword evidence="3" id="KW-1185">Reference proteome</keyword>
<dbReference type="EMBL" id="JACXIZ010000056">
    <property type="protein sequence ID" value="MBD2848163.1"/>
    <property type="molecule type" value="Genomic_DNA"/>
</dbReference>
<proteinExistence type="predicted"/>
<evidence type="ECO:0000256" key="1">
    <source>
        <dbReference type="SAM" id="MobiDB-lite"/>
    </source>
</evidence>
<dbReference type="GO" id="GO:0004386">
    <property type="term" value="F:helicase activity"/>
    <property type="evidence" value="ECO:0007669"/>
    <property type="project" value="UniProtKB-KW"/>
</dbReference>
<keyword evidence="2" id="KW-0547">Nucleotide-binding</keyword>
<keyword evidence="2" id="KW-0347">Helicase</keyword>
<feature type="compositionally biased region" description="Basic and acidic residues" evidence="1">
    <location>
        <begin position="36"/>
        <end position="58"/>
    </location>
</feature>
<name>A0A927GU02_9BACL</name>